<evidence type="ECO:0000256" key="1">
    <source>
        <dbReference type="SAM" id="MobiDB-lite"/>
    </source>
</evidence>
<feature type="region of interest" description="Disordered" evidence="1">
    <location>
        <begin position="325"/>
        <end position="358"/>
    </location>
</feature>
<keyword evidence="3" id="KW-0347">Helicase</keyword>
<comment type="caution">
    <text evidence="3">The sequence shown here is derived from an EMBL/GenBank/DDBJ whole genome shotgun (WGS) entry which is preliminary data.</text>
</comment>
<evidence type="ECO:0000259" key="2">
    <source>
        <dbReference type="Pfam" id="PF00271"/>
    </source>
</evidence>
<dbReference type="Pfam" id="PF00271">
    <property type="entry name" value="Helicase_C"/>
    <property type="match status" value="1"/>
</dbReference>
<dbReference type="PANTHER" id="PTHR47396">
    <property type="entry name" value="TYPE I RESTRICTION ENZYME ECOKI R PROTEIN"/>
    <property type="match status" value="1"/>
</dbReference>
<dbReference type="Gene3D" id="3.40.50.300">
    <property type="entry name" value="P-loop containing nucleotide triphosphate hydrolases"/>
    <property type="match status" value="1"/>
</dbReference>
<dbReference type="GO" id="GO:0004386">
    <property type="term" value="F:helicase activity"/>
    <property type="evidence" value="ECO:0007669"/>
    <property type="project" value="UniProtKB-KW"/>
</dbReference>
<keyword evidence="3" id="KW-0547">Nucleotide-binding</keyword>
<evidence type="ECO:0000313" key="3">
    <source>
        <dbReference type="EMBL" id="MDI5884454.1"/>
    </source>
</evidence>
<dbReference type="Proteomes" id="UP001229025">
    <property type="component" value="Unassembled WGS sequence"/>
</dbReference>
<dbReference type="EMBL" id="JASCSA010000006">
    <property type="protein sequence ID" value="MDI5884454.1"/>
    <property type="molecule type" value="Genomic_DNA"/>
</dbReference>
<feature type="domain" description="Helicase C-terminal" evidence="2">
    <location>
        <begin position="173"/>
        <end position="261"/>
    </location>
</feature>
<organism evidence="3 4">
    <name type="scientific">Cobetia amphilecti</name>
    <dbReference type="NCBI Taxonomy" id="1055104"/>
    <lineage>
        <taxon>Bacteria</taxon>
        <taxon>Pseudomonadati</taxon>
        <taxon>Pseudomonadota</taxon>
        <taxon>Gammaproteobacteria</taxon>
        <taxon>Oceanospirillales</taxon>
        <taxon>Halomonadaceae</taxon>
        <taxon>Cobetia</taxon>
    </lineage>
</organism>
<gene>
    <name evidence="3" type="ORF">QLT01_08825</name>
</gene>
<keyword evidence="4" id="KW-1185">Reference proteome</keyword>
<dbReference type="SUPFAM" id="SSF52540">
    <property type="entry name" value="P-loop containing nucleoside triphosphate hydrolases"/>
    <property type="match status" value="1"/>
</dbReference>
<keyword evidence="3" id="KW-0067">ATP-binding</keyword>
<evidence type="ECO:0000313" key="4">
    <source>
        <dbReference type="Proteomes" id="UP001229025"/>
    </source>
</evidence>
<accession>A0ABT6UP20</accession>
<proteinExistence type="predicted"/>
<keyword evidence="3" id="KW-0378">Hydrolase</keyword>
<dbReference type="InterPro" id="IPR050742">
    <property type="entry name" value="Helicase_Restrict-Modif_Enz"/>
</dbReference>
<dbReference type="InterPro" id="IPR001650">
    <property type="entry name" value="Helicase_C-like"/>
</dbReference>
<reference evidence="4" key="1">
    <citation type="submission" date="2023-07" db="EMBL/GenBank/DDBJ databases">
        <title>Genome-based characterization of strain KMM 296 and proposal for reclassification of Cobetia litoralis and Cobetia pacifica, and emended description of the species Cobetia amphilecti and Cobetia marina.</title>
        <authorList>
            <person name="Balabanova L."/>
            <person name="Nedashkovskaya O."/>
        </authorList>
    </citation>
    <scope>NUCLEOTIDE SEQUENCE [LARGE SCALE GENOMIC DNA]</scope>
    <source>
        <strain evidence="4">NRIC 0815</strain>
    </source>
</reference>
<protein>
    <submittedName>
        <fullName evidence="3">Helicase-related protein</fullName>
    </submittedName>
</protein>
<name>A0ABT6UP20_9GAMM</name>
<dbReference type="InterPro" id="IPR027417">
    <property type="entry name" value="P-loop_NTPase"/>
</dbReference>
<sequence length="381" mass="42818">MVWDESHHAASQTSLDGEHTSGLNQWGKALLSLEQHVRFTLALSGTPWRTDGSCLPLLHYHEHDSSSPKAAHRPSRRLVPDFVYSLRDAIDDQVCRTPTIHLLDNRDILLRTKTASAYHSTVQRYQSLPALMRHPKVPYASLVRHRELSRHLLMLAAGSLVGWREQDPQAGGLVIASDIAHANAIAGLLEQQGYTTCLVTSQSPDAHERLASFQQARTQWIVSVNMVSEGVDLPRLRVCCYLSHIKTEQYFRQALGRIIRRQHHHDALCDFYMLQDPLLERYAKRVLEDLPEPHSRIQYSSFAGSPVQRSSLALPIRQAPSLDDTAEGDVLLPPHRRPPGTLPPYHSPSLAAGRPHPETDQGLLSGIHFSQDFITHVILLK</sequence>
<dbReference type="RefSeq" id="WP_284726751.1">
    <property type="nucleotide sequence ID" value="NZ_JASCSA010000006.1"/>
</dbReference>
<dbReference type="PANTHER" id="PTHR47396:SF1">
    <property type="entry name" value="ATP-DEPENDENT HELICASE IRC3-RELATED"/>
    <property type="match status" value="1"/>
</dbReference>